<dbReference type="PANTHER" id="PTHR30237">
    <property type="entry name" value="MURAMOYLTETRAPEPTIDE CARBOXYPEPTIDASE"/>
    <property type="match status" value="1"/>
</dbReference>
<dbReference type="SUPFAM" id="SSF52317">
    <property type="entry name" value="Class I glutamine amidotransferase-like"/>
    <property type="match status" value="1"/>
</dbReference>
<comment type="similarity">
    <text evidence="1">Belongs to the peptidase S66 family.</text>
</comment>
<dbReference type="GO" id="GO:0016787">
    <property type="term" value="F:hydrolase activity"/>
    <property type="evidence" value="ECO:0007669"/>
    <property type="project" value="UniProtKB-KW"/>
</dbReference>
<dbReference type="Gene3D" id="3.50.30.60">
    <property type="entry name" value="LD-carboxypeptidase A C-terminal domain-like"/>
    <property type="match status" value="1"/>
</dbReference>
<evidence type="ECO:0000256" key="2">
    <source>
        <dbReference type="ARBA" id="ARBA00022801"/>
    </source>
</evidence>
<dbReference type="PIRSF" id="PIRSF028757">
    <property type="entry name" value="LD-carboxypeptidase"/>
    <property type="match status" value="1"/>
</dbReference>
<evidence type="ECO:0000256" key="1">
    <source>
        <dbReference type="ARBA" id="ARBA00010233"/>
    </source>
</evidence>
<evidence type="ECO:0008006" key="7">
    <source>
        <dbReference type="Google" id="ProtNLM"/>
    </source>
</evidence>
<dbReference type="Pfam" id="PF02016">
    <property type="entry name" value="Peptidase_S66"/>
    <property type="match status" value="1"/>
</dbReference>
<protein>
    <recommendedName>
        <fullName evidence="7">LD-carboxypeptidase</fullName>
    </recommendedName>
</protein>
<keyword evidence="2" id="KW-0378">Hydrolase</keyword>
<dbReference type="InterPro" id="IPR027478">
    <property type="entry name" value="LdcA_N"/>
</dbReference>
<feature type="domain" description="LD-carboxypeptidase N-terminal" evidence="3">
    <location>
        <begin position="15"/>
        <end position="162"/>
    </location>
</feature>
<name>A0A8K1CFM3_PYTOL</name>
<sequence>MAFCRPRALLPGATIAFVAPASGLAAFVPHRLEQAKLQLEQRGFVVKVFESVTKKPQDNVATLIEAHATSGKPLDTTLYDATKPCYGSADALTRAQDLMDAFRDPSVDAIVCTIGGFNSHEILEYLDFDFIRTHPKVFMGFSDITSVHLALQSQARMISFYGTSVITGFGEFPAPLTYTMDYFHKAVATADPIGEVMPSAEWTDDKTANWFTKADITYQEVMQPNTGFKWLRPGQARGPILGGCLPVLLNVRGSKYMPDLQDAILLLEAPEGHQFDQGMALQDINMVLGALRIDGTFHKIKGLVMGRVFKHKSEDVDEILRLVLYHTRDTSFPILYGVDIGHTNPVMTIPLGAQVSLDSSTDRFVIEEAGVEVP</sequence>
<dbReference type="InterPro" id="IPR029062">
    <property type="entry name" value="Class_I_gatase-like"/>
</dbReference>
<dbReference type="Pfam" id="PF17676">
    <property type="entry name" value="Peptidase_S66C"/>
    <property type="match status" value="1"/>
</dbReference>
<organism evidence="5 6">
    <name type="scientific">Pythium oligandrum</name>
    <name type="common">Mycoparasitic fungus</name>
    <dbReference type="NCBI Taxonomy" id="41045"/>
    <lineage>
        <taxon>Eukaryota</taxon>
        <taxon>Sar</taxon>
        <taxon>Stramenopiles</taxon>
        <taxon>Oomycota</taxon>
        <taxon>Peronosporomycetes</taxon>
        <taxon>Pythiales</taxon>
        <taxon>Pythiaceae</taxon>
        <taxon>Pythium</taxon>
    </lineage>
</organism>
<dbReference type="CDD" id="cd07062">
    <property type="entry name" value="Peptidase_S66_mccF_like"/>
    <property type="match status" value="1"/>
</dbReference>
<evidence type="ECO:0000259" key="4">
    <source>
        <dbReference type="Pfam" id="PF17676"/>
    </source>
</evidence>
<proteinExistence type="inferred from homology"/>
<evidence type="ECO:0000259" key="3">
    <source>
        <dbReference type="Pfam" id="PF02016"/>
    </source>
</evidence>
<dbReference type="InterPro" id="IPR040921">
    <property type="entry name" value="Peptidase_S66C"/>
</dbReference>
<dbReference type="Gene3D" id="3.40.50.10740">
    <property type="entry name" value="Class I glutamine amidotransferase-like"/>
    <property type="match status" value="1"/>
</dbReference>
<dbReference type="PANTHER" id="PTHR30237:SF4">
    <property type="entry name" value="LD-CARBOXYPEPTIDASE C-TERMINAL DOMAIN-CONTAINING PROTEIN"/>
    <property type="match status" value="1"/>
</dbReference>
<dbReference type="EMBL" id="SPLM01000074">
    <property type="protein sequence ID" value="TMW61961.1"/>
    <property type="molecule type" value="Genomic_DNA"/>
</dbReference>
<dbReference type="OrthoDB" id="5186469at2759"/>
<gene>
    <name evidence="5" type="ORF">Poli38472_009454</name>
</gene>
<reference evidence="5" key="1">
    <citation type="submission" date="2019-03" db="EMBL/GenBank/DDBJ databases">
        <title>Long read genome sequence of the mycoparasitic Pythium oligandrum ATCC 38472 isolated from sugarbeet rhizosphere.</title>
        <authorList>
            <person name="Gaulin E."/>
        </authorList>
    </citation>
    <scope>NUCLEOTIDE SEQUENCE</scope>
    <source>
        <strain evidence="5">ATCC 38472_TT</strain>
    </source>
</reference>
<dbReference type="AlphaFoldDB" id="A0A8K1CFM3"/>
<evidence type="ECO:0000313" key="5">
    <source>
        <dbReference type="EMBL" id="TMW61961.1"/>
    </source>
</evidence>
<accession>A0A8K1CFM3</accession>
<feature type="domain" description="LD-carboxypeptidase C-terminal" evidence="4">
    <location>
        <begin position="237"/>
        <end position="357"/>
    </location>
</feature>
<dbReference type="InterPro" id="IPR040449">
    <property type="entry name" value="Peptidase_S66_N"/>
</dbReference>
<dbReference type="InterPro" id="IPR003507">
    <property type="entry name" value="S66_fam"/>
</dbReference>
<dbReference type="InterPro" id="IPR027461">
    <property type="entry name" value="Carboxypeptidase_A_C_sf"/>
</dbReference>
<comment type="caution">
    <text evidence="5">The sequence shown here is derived from an EMBL/GenBank/DDBJ whole genome shotgun (WGS) entry which is preliminary data.</text>
</comment>
<dbReference type="Proteomes" id="UP000794436">
    <property type="component" value="Unassembled WGS sequence"/>
</dbReference>
<dbReference type="SUPFAM" id="SSF141986">
    <property type="entry name" value="LD-carboxypeptidase A C-terminal domain-like"/>
    <property type="match status" value="1"/>
</dbReference>
<evidence type="ECO:0000313" key="6">
    <source>
        <dbReference type="Proteomes" id="UP000794436"/>
    </source>
</evidence>
<keyword evidence="6" id="KW-1185">Reference proteome</keyword>